<name>A0A9D7HN68_9PROT</name>
<keyword evidence="1" id="KW-0808">Transferase</keyword>
<comment type="caution">
    <text evidence="1">The sequence shown here is derived from an EMBL/GenBank/DDBJ whole genome shotgun (WGS) entry which is preliminary data.</text>
</comment>
<proteinExistence type="predicted"/>
<dbReference type="Proteomes" id="UP000807785">
    <property type="component" value="Unassembled WGS sequence"/>
</dbReference>
<dbReference type="Pfam" id="PF08660">
    <property type="entry name" value="Alg14"/>
    <property type="match status" value="1"/>
</dbReference>
<reference evidence="1" key="1">
    <citation type="submission" date="2020-10" db="EMBL/GenBank/DDBJ databases">
        <title>Connecting structure to function with the recovery of over 1000 high-quality activated sludge metagenome-assembled genomes encoding full-length rRNA genes using long-read sequencing.</title>
        <authorList>
            <person name="Singleton C.M."/>
            <person name="Petriglieri F."/>
            <person name="Kristensen J.M."/>
            <person name="Kirkegaard R.H."/>
            <person name="Michaelsen T.Y."/>
            <person name="Andersen M.H."/>
            <person name="Karst S.M."/>
            <person name="Dueholm M.S."/>
            <person name="Nielsen P.H."/>
            <person name="Albertsen M."/>
        </authorList>
    </citation>
    <scope>NUCLEOTIDE SEQUENCE</scope>
    <source>
        <strain evidence="1">Bjer_18-Q3-R1-45_BAT3C.347</strain>
    </source>
</reference>
<dbReference type="SUPFAM" id="SSF53756">
    <property type="entry name" value="UDP-Glycosyltransferase/glycogen phosphorylase"/>
    <property type="match status" value="1"/>
</dbReference>
<accession>A0A9D7HN68</accession>
<evidence type="ECO:0000313" key="1">
    <source>
        <dbReference type="EMBL" id="MBK6974859.1"/>
    </source>
</evidence>
<evidence type="ECO:0000313" key="2">
    <source>
        <dbReference type="Proteomes" id="UP000807785"/>
    </source>
</evidence>
<dbReference type="EMBL" id="JADJEV010000005">
    <property type="protein sequence ID" value="MBK6974859.1"/>
    <property type="molecule type" value="Genomic_DNA"/>
</dbReference>
<dbReference type="Gene3D" id="3.40.50.2000">
    <property type="entry name" value="Glycogen Phosphorylase B"/>
    <property type="match status" value="1"/>
</dbReference>
<dbReference type="InterPro" id="IPR013969">
    <property type="entry name" value="Oligosacch_biosynth_Alg14"/>
</dbReference>
<dbReference type="GO" id="GO:0016740">
    <property type="term" value="F:transferase activity"/>
    <property type="evidence" value="ECO:0007669"/>
    <property type="project" value="UniProtKB-KW"/>
</dbReference>
<organism evidence="1 2">
    <name type="scientific">Candidatus Methylophosphatis roskildensis</name>
    <dbReference type="NCBI Taxonomy" id="2899263"/>
    <lineage>
        <taxon>Bacteria</taxon>
        <taxon>Pseudomonadati</taxon>
        <taxon>Pseudomonadota</taxon>
        <taxon>Betaproteobacteria</taxon>
        <taxon>Nitrosomonadales</taxon>
        <taxon>Sterolibacteriaceae</taxon>
        <taxon>Candidatus Methylophosphatis</taxon>
    </lineage>
</organism>
<dbReference type="AlphaFoldDB" id="A0A9D7HN68"/>
<protein>
    <submittedName>
        <fullName evidence="1">UDP-N-acetylglucosamine--LPS N-acetylglucosamine transferase</fullName>
    </submittedName>
</protein>
<dbReference type="GO" id="GO:0006488">
    <property type="term" value="P:dolichol-linked oligosaccharide biosynthetic process"/>
    <property type="evidence" value="ECO:0007669"/>
    <property type="project" value="InterPro"/>
</dbReference>
<sequence>MVVKAKRILAVASGGGHWVQLLRLRPAFEGHDVAYVTVQASYRVSVPHQRFYAVTDATRWSRLALLKMVIQVGWIVVRERPDVVISTGAAPGVVALRMGKWIGARTVWLDSIANVEQMSMSGRRVRGFCDLWLTQWEHLAEDGGPLFRGGVI</sequence>
<gene>
    <name evidence="1" type="ORF">IPH26_18670</name>
</gene>